<comment type="caution">
    <text evidence="2">The sequence shown here is derived from an EMBL/GenBank/DDBJ whole genome shotgun (WGS) entry which is preliminary data.</text>
</comment>
<feature type="region of interest" description="Disordered" evidence="1">
    <location>
        <begin position="142"/>
        <end position="225"/>
    </location>
</feature>
<feature type="region of interest" description="Disordered" evidence="1">
    <location>
        <begin position="244"/>
        <end position="314"/>
    </location>
</feature>
<gene>
    <name evidence="2" type="ORF">JX265_000762</name>
</gene>
<dbReference type="EMBL" id="JAFIMR010000002">
    <property type="protein sequence ID" value="KAI1880522.1"/>
    <property type="molecule type" value="Genomic_DNA"/>
</dbReference>
<feature type="compositionally biased region" description="Low complexity" evidence="1">
    <location>
        <begin position="148"/>
        <end position="160"/>
    </location>
</feature>
<feature type="compositionally biased region" description="Basic residues" evidence="1">
    <location>
        <begin position="425"/>
        <end position="444"/>
    </location>
</feature>
<name>A0A9Q0ARB6_9PEZI</name>
<feature type="compositionally biased region" description="Polar residues" evidence="1">
    <location>
        <begin position="213"/>
        <end position="225"/>
    </location>
</feature>
<organism evidence="2 3">
    <name type="scientific">Neoarthrinium moseri</name>
    <dbReference type="NCBI Taxonomy" id="1658444"/>
    <lineage>
        <taxon>Eukaryota</taxon>
        <taxon>Fungi</taxon>
        <taxon>Dikarya</taxon>
        <taxon>Ascomycota</taxon>
        <taxon>Pezizomycotina</taxon>
        <taxon>Sordariomycetes</taxon>
        <taxon>Xylariomycetidae</taxon>
        <taxon>Amphisphaeriales</taxon>
        <taxon>Apiosporaceae</taxon>
        <taxon>Neoarthrinium</taxon>
    </lineage>
</organism>
<feature type="compositionally biased region" description="Basic residues" evidence="1">
    <location>
        <begin position="190"/>
        <end position="202"/>
    </location>
</feature>
<evidence type="ECO:0000313" key="2">
    <source>
        <dbReference type="EMBL" id="KAI1880522.1"/>
    </source>
</evidence>
<feature type="compositionally biased region" description="Polar residues" evidence="1">
    <location>
        <begin position="284"/>
        <end position="310"/>
    </location>
</feature>
<dbReference type="AlphaFoldDB" id="A0A9Q0ARB6"/>
<sequence length="444" mass="49249">MPPPRTSASRHAYPSDYFGANGAGPAQSPSPSMEQMLRSRENGPRRWNDIFLGRLARLTRRRRQFSGDEAELDYRERWPTVTTLVEHQPESRLFPEEDADQDLPEPARVKALQALATPLEWLADRFVSMSDHLDHKIDLAKARAEKQASAPSSRRSSMRPGQSTHPYDTGVGEMTDHEDDGEGDVASIPKPRHAWKTVRGRRASGYPGKDRASIQQSSNGTNSSMLAREAYRQVAPTWRDKHDAAMTTSEPLRPNSQLRFRHPRKPVARSVSGQEAVAPASAMALQTRSRLSSANRGLGTGASSPHSGKSGTPAIRDFAMADEAPKAGAIRQWLNHFNVKPPSRAVSPRELSEDDEQRDELPPHIVPVSSRIGRRSNETTSSRGTRSARTQHSTEPIATPEGRPSRDSLLPPLRPVKGSSEGRRSRNRMKGGKDKRSRRNSKTD</sequence>
<reference evidence="2" key="1">
    <citation type="submission" date="2021-03" db="EMBL/GenBank/DDBJ databases">
        <title>Revisited historic fungal species revealed as producer of novel bioactive compounds through whole genome sequencing and comparative genomics.</title>
        <authorList>
            <person name="Vignolle G.A."/>
            <person name="Hochenegger N."/>
            <person name="Mach R.L."/>
            <person name="Mach-Aigner A.R."/>
            <person name="Javad Rahimi M."/>
            <person name="Salim K.A."/>
            <person name="Chan C.M."/>
            <person name="Lim L.B.L."/>
            <person name="Cai F."/>
            <person name="Druzhinina I.S."/>
            <person name="U'Ren J.M."/>
            <person name="Derntl C."/>
        </authorList>
    </citation>
    <scope>NUCLEOTIDE SEQUENCE</scope>
    <source>
        <strain evidence="2">TUCIM 5799</strain>
    </source>
</reference>
<accession>A0A9Q0ARB6</accession>
<keyword evidence="3" id="KW-1185">Reference proteome</keyword>
<evidence type="ECO:0000313" key="3">
    <source>
        <dbReference type="Proteomes" id="UP000829685"/>
    </source>
</evidence>
<evidence type="ECO:0000256" key="1">
    <source>
        <dbReference type="SAM" id="MobiDB-lite"/>
    </source>
</evidence>
<dbReference type="OrthoDB" id="4778975at2759"/>
<dbReference type="Proteomes" id="UP000829685">
    <property type="component" value="Unassembled WGS sequence"/>
</dbReference>
<feature type="compositionally biased region" description="Low complexity" evidence="1">
    <location>
        <begin position="379"/>
        <end position="390"/>
    </location>
</feature>
<feature type="region of interest" description="Disordered" evidence="1">
    <location>
        <begin position="340"/>
        <end position="444"/>
    </location>
</feature>
<feature type="compositionally biased region" description="Polar residues" evidence="1">
    <location>
        <begin position="246"/>
        <end position="258"/>
    </location>
</feature>
<proteinExistence type="predicted"/>
<feature type="region of interest" description="Disordered" evidence="1">
    <location>
        <begin position="1"/>
        <end position="41"/>
    </location>
</feature>
<protein>
    <submittedName>
        <fullName evidence="2">Uncharacterized protein</fullName>
    </submittedName>
</protein>